<feature type="compositionally biased region" description="Basic and acidic residues" evidence="1">
    <location>
        <begin position="427"/>
        <end position="440"/>
    </location>
</feature>
<dbReference type="Proteomes" id="UP000242877">
    <property type="component" value="Unassembled WGS sequence"/>
</dbReference>
<feature type="compositionally biased region" description="Polar residues" evidence="1">
    <location>
        <begin position="463"/>
        <end position="475"/>
    </location>
</feature>
<gene>
    <name evidence="3" type="ORF">AAP_04668</name>
</gene>
<feature type="compositionally biased region" description="Basic and acidic residues" evidence="1">
    <location>
        <begin position="646"/>
        <end position="655"/>
    </location>
</feature>
<evidence type="ECO:0000313" key="4">
    <source>
        <dbReference type="Proteomes" id="UP000242877"/>
    </source>
</evidence>
<sequence length="655" mass="70860">MPCFKGLSVCIHAGGSPLPEYSVQRQSRLARIACFIPVPPPKIPDPASKSQEQSTFAVSITLLVPGQDVPYSAPKPTPEIPYPRGKVVGGSISPYRPVTTSPNETVAAYIYFDGRKKEEVATLLRRGEETWVNSRWVSLPESQGGGLAEREFLFREVGLERWLNGLDLDGKDAVKRIEKRRMKMEKHRRKKEEDQQRAANGNANKNNGVDDSDEDKRTEADNQIEDDAMASDSDGDDPIPESAGQIKVALFRVLASGEVKRGEYAPQFNANDDEEDAAARASADVDHTTTFAKPRSLDPNSISTQTVTAIDPPDRPYAVFTFMYRGERQLQKMGIIPSPETKDITAPKKSHQPDFTKLGPLKPTGTVGFVNFRDGNEQKSHKKKKKDAIAFTGGDEDDDQSSDDDMEVTLKEDEDDDKDVPVELSPEEMRQQRELAEGLKHLGLKRPHSADNLKDDDTESEKNNNNTTLAGTAQPISADDQEPPTKRSTSPSKINSSLDAAAVLLQNDIQAAAPPSSIPHSVPGVAASSTAAAAPSSSLSTDPEMAASPMKKQRSEQGSEPTATSSSAQDLLRKHMVAGLESKKDSLAQLQQQDREGRPSPDRAIIPPTANSFSAPANVAGLPEGSATFSGGVVGTPSAAGEQSAEEVRMDDADQ</sequence>
<feature type="compositionally biased region" description="Polar residues" evidence="1">
    <location>
        <begin position="556"/>
        <end position="569"/>
    </location>
</feature>
<organism evidence="3 4">
    <name type="scientific">Ascosphaera apis ARSEF 7405</name>
    <dbReference type="NCBI Taxonomy" id="392613"/>
    <lineage>
        <taxon>Eukaryota</taxon>
        <taxon>Fungi</taxon>
        <taxon>Dikarya</taxon>
        <taxon>Ascomycota</taxon>
        <taxon>Pezizomycotina</taxon>
        <taxon>Eurotiomycetes</taxon>
        <taxon>Eurotiomycetidae</taxon>
        <taxon>Onygenales</taxon>
        <taxon>Ascosphaeraceae</taxon>
        <taxon>Ascosphaera</taxon>
    </lineage>
</organism>
<dbReference type="VEuPathDB" id="FungiDB:AAP_04668"/>
<dbReference type="OrthoDB" id="5400327at2759"/>
<name>A0A167WI26_9EURO</name>
<dbReference type="PANTHER" id="PTHR36223:SF5">
    <property type="entry name" value="BETA-LACTAMASE-TYPE TRANSPEPTIDASE FOLD DOMAIN CONTAINING PROTEIN"/>
    <property type="match status" value="1"/>
</dbReference>
<feature type="compositionally biased region" description="Low complexity" evidence="1">
    <location>
        <begin position="198"/>
        <end position="207"/>
    </location>
</feature>
<evidence type="ECO:0000256" key="1">
    <source>
        <dbReference type="SAM" id="MobiDB-lite"/>
    </source>
</evidence>
<reference evidence="3 4" key="1">
    <citation type="journal article" date="2016" name="Genome Biol. Evol.">
        <title>Divergent and convergent evolution of fungal pathogenicity.</title>
        <authorList>
            <person name="Shang Y."/>
            <person name="Xiao G."/>
            <person name="Zheng P."/>
            <person name="Cen K."/>
            <person name="Zhan S."/>
            <person name="Wang C."/>
        </authorList>
    </citation>
    <scope>NUCLEOTIDE SEQUENCE [LARGE SCALE GENOMIC DNA]</scope>
    <source>
        <strain evidence="3 4">ARSEF 7405</strain>
    </source>
</reference>
<feature type="compositionally biased region" description="Low complexity" evidence="1">
    <location>
        <begin position="526"/>
        <end position="540"/>
    </location>
</feature>
<feature type="compositionally biased region" description="Basic residues" evidence="1">
    <location>
        <begin position="181"/>
        <end position="190"/>
    </location>
</feature>
<feature type="compositionally biased region" description="Basic and acidic residues" evidence="1">
    <location>
        <begin position="340"/>
        <end position="354"/>
    </location>
</feature>
<feature type="region of interest" description="Disordered" evidence="1">
    <location>
        <begin position="513"/>
        <end position="655"/>
    </location>
</feature>
<comment type="caution">
    <text evidence="3">The sequence shown here is derived from an EMBL/GenBank/DDBJ whole genome shotgun (WGS) entry which is preliminary data.</text>
</comment>
<feature type="compositionally biased region" description="Acidic residues" evidence="1">
    <location>
        <begin position="394"/>
        <end position="418"/>
    </location>
</feature>
<keyword evidence="4" id="KW-1185">Reference proteome</keyword>
<feature type="compositionally biased region" description="Polar residues" evidence="1">
    <location>
        <begin position="486"/>
        <end position="498"/>
    </location>
</feature>
<dbReference type="EMBL" id="AZGZ01000023">
    <property type="protein sequence ID" value="KZZ88876.1"/>
    <property type="molecule type" value="Genomic_DNA"/>
</dbReference>
<accession>A0A167WI26</accession>
<dbReference type="Pfam" id="PF25534">
    <property type="entry name" value="DUF7918"/>
    <property type="match status" value="1"/>
</dbReference>
<feature type="region of interest" description="Disordered" evidence="1">
    <location>
        <begin position="339"/>
        <end position="499"/>
    </location>
</feature>
<protein>
    <recommendedName>
        <fullName evidence="2">DUF7918 domain-containing protein</fullName>
    </recommendedName>
</protein>
<proteinExistence type="predicted"/>
<dbReference type="AlphaFoldDB" id="A0A167WI26"/>
<dbReference type="InterPro" id="IPR057678">
    <property type="entry name" value="DUF7918"/>
</dbReference>
<feature type="domain" description="DUF7918" evidence="2">
    <location>
        <begin position="168"/>
        <end position="337"/>
    </location>
</feature>
<evidence type="ECO:0000313" key="3">
    <source>
        <dbReference type="EMBL" id="KZZ88876.1"/>
    </source>
</evidence>
<feature type="region of interest" description="Disordered" evidence="1">
    <location>
        <begin position="181"/>
        <end position="217"/>
    </location>
</feature>
<evidence type="ECO:0000259" key="2">
    <source>
        <dbReference type="Pfam" id="PF25534"/>
    </source>
</evidence>
<dbReference type="PANTHER" id="PTHR36223">
    <property type="entry name" value="BETA-LACTAMASE-TYPE TRANSPEPTIDASE FOLD DOMAIN CONTAINING PROTEIN"/>
    <property type="match status" value="1"/>
</dbReference>